<feature type="region of interest" description="Disordered" evidence="11">
    <location>
        <begin position="112"/>
        <end position="142"/>
    </location>
</feature>
<dbReference type="GO" id="GO:0006935">
    <property type="term" value="P:chemotaxis"/>
    <property type="evidence" value="ECO:0007669"/>
    <property type="project" value="UniProtKB-KW"/>
</dbReference>
<dbReference type="GO" id="GO:0009288">
    <property type="term" value="C:bacterial-type flagellum"/>
    <property type="evidence" value="ECO:0007669"/>
    <property type="project" value="InterPro"/>
</dbReference>
<evidence type="ECO:0000256" key="8">
    <source>
        <dbReference type="ARBA" id="ARBA00022927"/>
    </source>
</evidence>
<evidence type="ECO:0000256" key="3">
    <source>
        <dbReference type="ARBA" id="ARBA00020392"/>
    </source>
</evidence>
<evidence type="ECO:0000313" key="13">
    <source>
        <dbReference type="Proteomes" id="UP000250222"/>
    </source>
</evidence>
<comment type="subcellular location">
    <subcellularLocation>
        <location evidence="1">Cell membrane</location>
        <topology evidence="1">Peripheral membrane protein</topology>
        <orientation evidence="1">Cytoplasmic side</orientation>
    </subcellularLocation>
</comment>
<evidence type="ECO:0000256" key="10">
    <source>
        <dbReference type="ARBA" id="ARBA00023225"/>
    </source>
</evidence>
<proteinExistence type="inferred from homology"/>
<evidence type="ECO:0000313" key="12">
    <source>
        <dbReference type="EMBL" id="SSA39309.1"/>
    </source>
</evidence>
<keyword evidence="8" id="KW-0653">Protein transport</keyword>
<dbReference type="GO" id="GO:0015031">
    <property type="term" value="P:protein transport"/>
    <property type="evidence" value="ECO:0007669"/>
    <property type="project" value="UniProtKB-KW"/>
</dbReference>
<evidence type="ECO:0000256" key="9">
    <source>
        <dbReference type="ARBA" id="ARBA00023136"/>
    </source>
</evidence>
<evidence type="ECO:0000256" key="11">
    <source>
        <dbReference type="SAM" id="MobiDB-lite"/>
    </source>
</evidence>
<dbReference type="Proteomes" id="UP000250222">
    <property type="component" value="Unassembled WGS sequence"/>
</dbReference>
<keyword evidence="5" id="KW-1003">Cell membrane</keyword>
<evidence type="ECO:0000256" key="6">
    <source>
        <dbReference type="ARBA" id="ARBA00022500"/>
    </source>
</evidence>
<dbReference type="AlphaFoldDB" id="A0A2Y9A9S7"/>
<keyword evidence="6" id="KW-0145">Chemotaxis</keyword>
<keyword evidence="4" id="KW-0813">Transport</keyword>
<comment type="similarity">
    <text evidence="2">Belongs to the FliJ family.</text>
</comment>
<dbReference type="InterPro" id="IPR053716">
    <property type="entry name" value="Flag_assembly_chemotaxis_eff"/>
</dbReference>
<dbReference type="GO" id="GO:0005886">
    <property type="term" value="C:plasma membrane"/>
    <property type="evidence" value="ECO:0007669"/>
    <property type="project" value="UniProtKB-SubCell"/>
</dbReference>
<keyword evidence="12" id="KW-0282">Flagellum</keyword>
<keyword evidence="7" id="KW-1005">Bacterial flagellum biogenesis</keyword>
<dbReference type="InterPro" id="IPR012823">
    <property type="entry name" value="Flagell_FliJ"/>
</dbReference>
<dbReference type="GO" id="GO:0071973">
    <property type="term" value="P:bacterial-type flagellum-dependent cell motility"/>
    <property type="evidence" value="ECO:0007669"/>
    <property type="project" value="InterPro"/>
</dbReference>
<evidence type="ECO:0000256" key="4">
    <source>
        <dbReference type="ARBA" id="ARBA00022448"/>
    </source>
</evidence>
<dbReference type="Pfam" id="PF02050">
    <property type="entry name" value="FliJ"/>
    <property type="match status" value="1"/>
</dbReference>
<accession>A0A2Y9A9S7</accession>
<dbReference type="GO" id="GO:0044781">
    <property type="term" value="P:bacterial-type flagellum organization"/>
    <property type="evidence" value="ECO:0007669"/>
    <property type="project" value="UniProtKB-KW"/>
</dbReference>
<keyword evidence="13" id="KW-1185">Reference proteome</keyword>
<keyword evidence="10" id="KW-1006">Bacterial flagellum protein export</keyword>
<dbReference type="RefSeq" id="WP_110851551.1">
    <property type="nucleotide sequence ID" value="NZ_QKLZ01000002.1"/>
</dbReference>
<dbReference type="Gene3D" id="1.10.287.1700">
    <property type="match status" value="1"/>
</dbReference>
<organism evidence="12 13">
    <name type="scientific">Georgenia satyanarayanai</name>
    <dbReference type="NCBI Taxonomy" id="860221"/>
    <lineage>
        <taxon>Bacteria</taxon>
        <taxon>Bacillati</taxon>
        <taxon>Actinomycetota</taxon>
        <taxon>Actinomycetes</taxon>
        <taxon>Micrococcales</taxon>
        <taxon>Bogoriellaceae</taxon>
        <taxon>Georgenia</taxon>
    </lineage>
</organism>
<name>A0A2Y9A9S7_9MICO</name>
<evidence type="ECO:0000256" key="2">
    <source>
        <dbReference type="ARBA" id="ARBA00010004"/>
    </source>
</evidence>
<reference evidence="12 13" key="1">
    <citation type="submission" date="2016-10" db="EMBL/GenBank/DDBJ databases">
        <authorList>
            <person name="Cai Z."/>
        </authorList>
    </citation>
    <scope>NUCLEOTIDE SEQUENCE [LARGE SCALE GENOMIC DNA]</scope>
    <source>
        <strain evidence="12 13">CGMCC 1.10826</strain>
    </source>
</reference>
<dbReference type="EMBL" id="UETB01000002">
    <property type="protein sequence ID" value="SSA39309.1"/>
    <property type="molecule type" value="Genomic_DNA"/>
</dbReference>
<protein>
    <recommendedName>
        <fullName evidence="3">Flagellar FliJ protein</fullName>
    </recommendedName>
</protein>
<feature type="compositionally biased region" description="Basic and acidic residues" evidence="11">
    <location>
        <begin position="112"/>
        <end position="122"/>
    </location>
</feature>
<evidence type="ECO:0000256" key="1">
    <source>
        <dbReference type="ARBA" id="ARBA00004413"/>
    </source>
</evidence>
<keyword evidence="12" id="KW-0966">Cell projection</keyword>
<sequence>MRPFRLQSVARLRQMEEDRATAALVQRREFRRTADSRTAQALAALDTAHLPTEVDVLSWQAAVAARAAASASAVEAATVAELAQADEQTAQGEWSAARRRSTTIAKLAERHRLAEQDEENHAEQVTLDEVASQRMRSREATR</sequence>
<keyword evidence="12" id="KW-0969">Cilium</keyword>
<evidence type="ECO:0000256" key="5">
    <source>
        <dbReference type="ARBA" id="ARBA00022475"/>
    </source>
</evidence>
<keyword evidence="9" id="KW-0472">Membrane</keyword>
<gene>
    <name evidence="12" type="ORF">SAMN05216184_102229</name>
</gene>
<evidence type="ECO:0000256" key="7">
    <source>
        <dbReference type="ARBA" id="ARBA00022795"/>
    </source>
</evidence>
<dbReference type="OrthoDB" id="5149988at2"/>